<evidence type="ECO:0000256" key="4">
    <source>
        <dbReference type="ARBA" id="ARBA00007433"/>
    </source>
</evidence>
<dbReference type="InterPro" id="IPR018978">
    <property type="entry name" value="SDO1/SBDS_central"/>
</dbReference>
<evidence type="ECO:0000256" key="8">
    <source>
        <dbReference type="ARBA" id="ARBA00023242"/>
    </source>
</evidence>
<sequence length="1346" mass="152744">MALQLPYVEHQCHTQGLHSPYTNVSSLLVEGKWDTRAVTMIWSLEIAQLCSTRGIPLLPKIKSLRLSTIWEPPPYHFLKVNFNCSSTGGRNVKSARLQTVVGCKLDFPVIRTRNHCFSGHAALLPEDEDICAGTPPKFDSFTYTRLFRESIINKDATTGRGLHCHVIKNGSFDIYVWNTLLHLYVKSDLSCDASCLFDEIPEHNIVSFVTLIQGYASWEKYDDAVKLFLRLHREGYKFNAFVFTTILKLLVDLELPELNKCIHACVYKIGYDSDPFVGAALIDTYSMSALVSDAREVFDRIIGKDLVSWTGMITCYAENGYWEEALELFSQMRTMGFQPNNYTFSSLLKACTGLELLLSGKSVHGFIIKCHYESDNHVAGGLLDMYAKCGDIKDSRQVFEAMTHRNVILWSFMISRYAQSDHSEEAIMLFHLMRQTSVIPNDYSFSSVLQAIANVKDLEWGRQAHAHLVKVGFDSDIYVANALVDVYAKCGKMEDAMQLFFEIDKKNEVTWNTLIVGFVQLGHWEEAFKLFCDMLDAQVPASQVTYSGILRACAGSAVLEQGTVIHSLVSKSVFLDDTIVCNALVDMYAKCGAIKYARKVFDTMEELDLVSWNAIISAYALHGLGEDALKLFTKMQESRVKPNHVTFVGVLSACNHVGLIDQGRSYFNSMIKDYGIEPCKEHYTCMVGLLGHAGHLDEAMKFIEEIPVEPSIMAWRALLGSCVIYNNIELGKICGQRVLEMDPQDGTTSVMLSNMYAAAGRWDEVSSIRKSMRRNGLKKEPGLSWIEVQSEVHCFSVGDRNHPETRLIHGMLEWLYVQTKKAGYIPNKSVVLHDMEDSHKELLLWVHSERLALAFGLLKTHPSTPIRIMKNLRACADCHEAFKVICRIVQREIVVRDLNRFHHFENGFCSCHDYCCKGKRVEVDQSVLVYVKRQNGVWLTAVEVKEVWNPVSADDIGDNSLVSSAMLPLELRTRALIYAISLVRFIHFNSRSRVAVDLCECCTSESDYTKFWPIGQKRLTNVAVVRLKKHGLRFEIACYKNKVLSWRSGVEKDLDEVLQSQTVYSNVSKGILAKSKDLKAAFGTDDQSKICLEILDKGELQVAGKERESQLSSQFRDIATIVMQKTFNPETQRPYTISMIERLMHEIHFAVDPHNSSKKQALAVIRELQKQFPIKRSPMRLKLVIPENQSSSLMEKLNAWNVTIVSKDESGSQMSLVFEMDPGYYRECDSIVRNLQGRLEILAVSVHVEGDTQVDDHDDHEDMSLSNNKDSSDTVVYLADKVQKHTISTENETTEEQQVKQNKCTTCNAVVGDAKQYREHFKRVFLLRPNVIWEWSHTWNVKVLGY</sequence>
<dbReference type="InterPro" id="IPR046928">
    <property type="entry name" value="SDO1/SBDS_C"/>
</dbReference>
<evidence type="ECO:0000256" key="6">
    <source>
        <dbReference type="ARBA" id="ARBA00022517"/>
    </source>
</evidence>
<comment type="caution">
    <text evidence="14">The sequence shown here is derived from an EMBL/GenBank/DDBJ whole genome shotgun (WGS) entry which is preliminary data.</text>
</comment>
<reference evidence="14 15" key="1">
    <citation type="submission" date="2021-07" db="EMBL/GenBank/DDBJ databases">
        <title>The Aristolochia fimbriata genome: insights into angiosperm evolution, floral development and chemical biosynthesis.</title>
        <authorList>
            <person name="Jiao Y."/>
        </authorList>
    </citation>
    <scope>NUCLEOTIDE SEQUENCE [LARGE SCALE GENOMIC DNA]</scope>
    <source>
        <strain evidence="14">IBCAS-2021</strain>
        <tissue evidence="14">Leaf</tissue>
    </source>
</reference>
<evidence type="ECO:0000256" key="1">
    <source>
        <dbReference type="ARBA" id="ARBA00004123"/>
    </source>
</evidence>
<dbReference type="InterPro" id="IPR036786">
    <property type="entry name" value="Ribosome_mat_SBDS_N_sf"/>
</dbReference>
<feature type="repeat" description="PPR" evidence="9">
    <location>
        <begin position="476"/>
        <end position="506"/>
    </location>
</feature>
<dbReference type="PROSITE" id="PS01267">
    <property type="entry name" value="UPF0023"/>
    <property type="match status" value="1"/>
</dbReference>
<dbReference type="Pfam" id="PF01535">
    <property type="entry name" value="PPR"/>
    <property type="match status" value="4"/>
</dbReference>
<dbReference type="GO" id="GO:0005737">
    <property type="term" value="C:cytoplasm"/>
    <property type="evidence" value="ECO:0007669"/>
    <property type="project" value="UniProtKB-SubCell"/>
</dbReference>
<dbReference type="Gene3D" id="1.10.10.900">
    <property type="entry name" value="SBDS protein C-terminal domain, subdomain 1"/>
    <property type="match status" value="1"/>
</dbReference>
<dbReference type="InterPro" id="IPR002140">
    <property type="entry name" value="Sdo1/SBDS"/>
</dbReference>
<dbReference type="FunFam" id="1.25.40.10:FF:000201">
    <property type="entry name" value="Pentatricopeptide repeat-containing protein mitochondrial"/>
    <property type="match status" value="1"/>
</dbReference>
<dbReference type="Pfam" id="PF20268">
    <property type="entry name" value="SBDS_C"/>
    <property type="match status" value="1"/>
</dbReference>
<dbReference type="Pfam" id="PF20431">
    <property type="entry name" value="E_motif"/>
    <property type="match status" value="1"/>
</dbReference>
<feature type="domain" description="Ribosome maturation protein SDO1/SBDS central" evidence="11">
    <location>
        <begin position="1116"/>
        <end position="1176"/>
    </location>
</feature>
<dbReference type="NCBIfam" id="TIGR00291">
    <property type="entry name" value="RNA_SBDS"/>
    <property type="match status" value="1"/>
</dbReference>
<comment type="subcellular location">
    <subcellularLocation>
        <location evidence="2">Cytoplasm</location>
    </subcellularLocation>
    <subcellularLocation>
        <location evidence="1">Nucleus</location>
    </subcellularLocation>
</comment>
<dbReference type="FunFam" id="1.10.10.900:FF:000001">
    <property type="entry name" value="SBDS, ribosome maturation factor"/>
    <property type="match status" value="1"/>
</dbReference>
<dbReference type="PANTHER" id="PTHR24015:SF548">
    <property type="entry name" value="OS08G0340900 PROTEIN"/>
    <property type="match status" value="1"/>
</dbReference>
<evidence type="ECO:0000256" key="5">
    <source>
        <dbReference type="ARBA" id="ARBA00022490"/>
    </source>
</evidence>
<dbReference type="InterPro" id="IPR046848">
    <property type="entry name" value="E_motif"/>
</dbReference>
<dbReference type="InterPro" id="IPR046960">
    <property type="entry name" value="PPR_At4g14850-like_plant"/>
</dbReference>
<evidence type="ECO:0000256" key="7">
    <source>
        <dbReference type="ARBA" id="ARBA00022737"/>
    </source>
</evidence>
<evidence type="ECO:0000313" key="15">
    <source>
        <dbReference type="Proteomes" id="UP000825729"/>
    </source>
</evidence>
<dbReference type="InterPro" id="IPR018023">
    <property type="entry name" value="Ribosome_mat_SBDS_CS"/>
</dbReference>
<dbReference type="GO" id="GO:0009451">
    <property type="term" value="P:RNA modification"/>
    <property type="evidence" value="ECO:0007669"/>
    <property type="project" value="InterPro"/>
</dbReference>
<dbReference type="InterPro" id="IPR019783">
    <property type="entry name" value="SDO1/SBDS_N"/>
</dbReference>
<accession>A0AAV7EBL2</accession>
<dbReference type="InterPro" id="IPR011990">
    <property type="entry name" value="TPR-like_helical_dom_sf"/>
</dbReference>
<dbReference type="FunFam" id="1.25.40.10:FF:000397">
    <property type="entry name" value="Pentatricopeptide repeat-containing protein At2g40720"/>
    <property type="match status" value="1"/>
</dbReference>
<evidence type="ECO:0000313" key="14">
    <source>
        <dbReference type="EMBL" id="KAG9446242.1"/>
    </source>
</evidence>
<dbReference type="Pfam" id="PF13041">
    <property type="entry name" value="PPR_2"/>
    <property type="match status" value="4"/>
</dbReference>
<gene>
    <name evidence="14" type="ORF">H6P81_012370</name>
</gene>
<feature type="repeat" description="PPR" evidence="9">
    <location>
        <begin position="577"/>
        <end position="607"/>
    </location>
</feature>
<dbReference type="Gene3D" id="1.25.40.10">
    <property type="entry name" value="Tetratricopeptide repeat domain"/>
    <property type="match status" value="5"/>
</dbReference>
<evidence type="ECO:0000256" key="2">
    <source>
        <dbReference type="ARBA" id="ARBA00004496"/>
    </source>
</evidence>
<evidence type="ECO:0000259" key="11">
    <source>
        <dbReference type="Pfam" id="PF09377"/>
    </source>
</evidence>
<feature type="repeat" description="PPR" evidence="9">
    <location>
        <begin position="406"/>
        <end position="440"/>
    </location>
</feature>
<dbReference type="SUPFAM" id="SSF109728">
    <property type="entry name" value="Hypothetical protein AF0491, middle domain"/>
    <property type="match status" value="1"/>
</dbReference>
<name>A0AAV7EBL2_ARIFI</name>
<evidence type="ECO:0000256" key="9">
    <source>
        <dbReference type="PROSITE-ProRule" id="PRU00708"/>
    </source>
</evidence>
<dbReference type="NCBIfam" id="TIGR00756">
    <property type="entry name" value="PPR"/>
    <property type="match status" value="5"/>
</dbReference>
<feature type="domain" description="Ribosome maturation protein SDO1/SBDS C-terminal" evidence="13">
    <location>
        <begin position="1179"/>
        <end position="1243"/>
    </location>
</feature>
<dbReference type="SUPFAM" id="SSF89895">
    <property type="entry name" value="FYSH domain"/>
    <property type="match status" value="1"/>
</dbReference>
<dbReference type="FunFam" id="3.30.1250.10:FF:000001">
    <property type="entry name" value="SBDS, ribosome maturation factor"/>
    <property type="match status" value="1"/>
</dbReference>
<dbReference type="GO" id="GO:0005634">
    <property type="term" value="C:nucleus"/>
    <property type="evidence" value="ECO:0007669"/>
    <property type="project" value="UniProtKB-SubCell"/>
</dbReference>
<keyword evidence="15" id="KW-1185">Reference proteome</keyword>
<dbReference type="GO" id="GO:0042256">
    <property type="term" value="P:cytosolic ribosome assembly"/>
    <property type="evidence" value="ECO:0007669"/>
    <property type="project" value="InterPro"/>
</dbReference>
<dbReference type="SUPFAM" id="SSF48452">
    <property type="entry name" value="TPR-like"/>
    <property type="match status" value="1"/>
</dbReference>
<dbReference type="FunFam" id="1.25.40.10:FF:000366">
    <property type="entry name" value="Pentatricopeptide (PPR) repeat-containing protein"/>
    <property type="match status" value="1"/>
</dbReference>
<evidence type="ECO:0000259" key="10">
    <source>
        <dbReference type="Pfam" id="PF01172"/>
    </source>
</evidence>
<dbReference type="FunFam" id="1.25.40.10:FF:000381">
    <property type="entry name" value="Pentatricopeptide repeat-containing protein"/>
    <property type="match status" value="1"/>
</dbReference>
<feature type="repeat" description="PPR" evidence="9">
    <location>
        <begin position="507"/>
        <end position="541"/>
    </location>
</feature>
<evidence type="ECO:0000259" key="13">
    <source>
        <dbReference type="Pfam" id="PF20268"/>
    </source>
</evidence>
<keyword evidence="7" id="KW-0677">Repeat</keyword>
<dbReference type="PANTHER" id="PTHR24015">
    <property type="entry name" value="OS07G0578800 PROTEIN-RELATED"/>
    <property type="match status" value="1"/>
</dbReference>
<dbReference type="FunFam" id="1.25.40.10:FF:000031">
    <property type="entry name" value="Pentatricopeptide repeat-containing protein mitochondrial"/>
    <property type="match status" value="1"/>
</dbReference>
<dbReference type="Gene3D" id="3.30.70.240">
    <property type="match status" value="1"/>
</dbReference>
<dbReference type="Pfam" id="PF14432">
    <property type="entry name" value="DYW_deaminase"/>
    <property type="match status" value="1"/>
</dbReference>
<dbReference type="InterPro" id="IPR032867">
    <property type="entry name" value="DYW_dom"/>
</dbReference>
<proteinExistence type="inferred from homology"/>
<dbReference type="EMBL" id="JAINDJ010000005">
    <property type="protein sequence ID" value="KAG9446242.1"/>
    <property type="molecule type" value="Genomic_DNA"/>
</dbReference>
<evidence type="ECO:0008006" key="16">
    <source>
        <dbReference type="Google" id="ProtNLM"/>
    </source>
</evidence>
<feature type="repeat" description="PPR" evidence="9">
    <location>
        <begin position="204"/>
        <end position="238"/>
    </location>
</feature>
<dbReference type="FunFam" id="1.25.40.10:FF:000471">
    <property type="entry name" value="Putative pentatricopeptide repeat-containing protein, mitochondrial"/>
    <property type="match status" value="1"/>
</dbReference>
<dbReference type="InterPro" id="IPR037188">
    <property type="entry name" value="Sdo1/SBDS_central_sf"/>
</dbReference>
<comment type="similarity">
    <text evidence="3">Belongs to the PPR family. PCMP-H subfamily.</text>
</comment>
<feature type="domain" description="DYW" evidence="12">
    <location>
        <begin position="823"/>
        <end position="914"/>
    </location>
</feature>
<comment type="similarity">
    <text evidence="4">Belongs to the SDO1/SBDS family.</text>
</comment>
<dbReference type="Gene3D" id="3.30.1250.10">
    <property type="entry name" value="Ribosome maturation protein SBDS, N-terminal domain"/>
    <property type="match status" value="1"/>
</dbReference>
<feature type="repeat" description="PPR" evidence="9">
    <location>
        <begin position="305"/>
        <end position="339"/>
    </location>
</feature>
<dbReference type="InterPro" id="IPR002885">
    <property type="entry name" value="PPR_rpt"/>
</dbReference>
<evidence type="ECO:0000256" key="3">
    <source>
        <dbReference type="ARBA" id="ARBA00006643"/>
    </source>
</evidence>
<feature type="repeat" description="PPR" evidence="9">
    <location>
        <begin position="608"/>
        <end position="642"/>
    </location>
</feature>
<keyword evidence="8" id="KW-0539">Nucleus</keyword>
<organism evidence="14 15">
    <name type="scientific">Aristolochia fimbriata</name>
    <name type="common">White veined hardy Dutchman's pipe vine</name>
    <dbReference type="NCBI Taxonomy" id="158543"/>
    <lineage>
        <taxon>Eukaryota</taxon>
        <taxon>Viridiplantae</taxon>
        <taxon>Streptophyta</taxon>
        <taxon>Embryophyta</taxon>
        <taxon>Tracheophyta</taxon>
        <taxon>Spermatophyta</taxon>
        <taxon>Magnoliopsida</taxon>
        <taxon>Magnoliidae</taxon>
        <taxon>Piperales</taxon>
        <taxon>Aristolochiaceae</taxon>
        <taxon>Aristolochia</taxon>
    </lineage>
</organism>
<protein>
    <recommendedName>
        <fullName evidence="16">DYW domain-containing protein</fullName>
    </recommendedName>
</protein>
<dbReference type="Pfam" id="PF09377">
    <property type="entry name" value="SBDS_domain_II"/>
    <property type="match status" value="1"/>
</dbReference>
<evidence type="ECO:0000259" key="12">
    <source>
        <dbReference type="Pfam" id="PF14432"/>
    </source>
</evidence>
<keyword evidence="6" id="KW-0690">Ribosome biogenesis</keyword>
<dbReference type="Pfam" id="PF01172">
    <property type="entry name" value="SBDS_N"/>
    <property type="match status" value="1"/>
</dbReference>
<dbReference type="GO" id="GO:0003723">
    <property type="term" value="F:RNA binding"/>
    <property type="evidence" value="ECO:0007669"/>
    <property type="project" value="InterPro"/>
</dbReference>
<dbReference type="Proteomes" id="UP000825729">
    <property type="component" value="Unassembled WGS sequence"/>
</dbReference>
<feature type="domain" description="Ribosome maturation protein SDO1/SBDS N-terminal" evidence="10">
    <location>
        <begin position="1021"/>
        <end position="1107"/>
    </location>
</feature>
<dbReference type="PROSITE" id="PS51375">
    <property type="entry name" value="PPR"/>
    <property type="match status" value="7"/>
</dbReference>
<keyword evidence="5" id="KW-0963">Cytoplasm</keyword>
<dbReference type="GO" id="GO:0008270">
    <property type="term" value="F:zinc ion binding"/>
    <property type="evidence" value="ECO:0007669"/>
    <property type="project" value="InterPro"/>
</dbReference>